<dbReference type="AlphaFoldDB" id="A0A835W0R7"/>
<keyword evidence="2" id="KW-1185">Reference proteome</keyword>
<name>A0A835W0R7_CHLIN</name>
<accession>A0A835W0R7</accession>
<evidence type="ECO:0000313" key="2">
    <source>
        <dbReference type="Proteomes" id="UP000650467"/>
    </source>
</evidence>
<organism evidence="1 2">
    <name type="scientific">Chlamydomonas incerta</name>
    <dbReference type="NCBI Taxonomy" id="51695"/>
    <lineage>
        <taxon>Eukaryota</taxon>
        <taxon>Viridiplantae</taxon>
        <taxon>Chlorophyta</taxon>
        <taxon>core chlorophytes</taxon>
        <taxon>Chlorophyceae</taxon>
        <taxon>CS clade</taxon>
        <taxon>Chlamydomonadales</taxon>
        <taxon>Chlamydomonadaceae</taxon>
        <taxon>Chlamydomonas</taxon>
    </lineage>
</organism>
<dbReference type="EMBL" id="JAEHOC010000020">
    <property type="protein sequence ID" value="KAG2432794.1"/>
    <property type="molecule type" value="Genomic_DNA"/>
</dbReference>
<reference evidence="1" key="1">
    <citation type="journal article" date="2020" name="bioRxiv">
        <title>Comparative genomics of Chlamydomonas.</title>
        <authorList>
            <person name="Craig R.J."/>
            <person name="Hasan A.R."/>
            <person name="Ness R.W."/>
            <person name="Keightley P.D."/>
        </authorList>
    </citation>
    <scope>NUCLEOTIDE SEQUENCE</scope>
    <source>
        <strain evidence="1">SAG 7.73</strain>
    </source>
</reference>
<gene>
    <name evidence="1" type="ORF">HXX76_008528</name>
</gene>
<protein>
    <submittedName>
        <fullName evidence="1">Uncharacterized protein</fullName>
    </submittedName>
</protein>
<comment type="caution">
    <text evidence="1">The sequence shown here is derived from an EMBL/GenBank/DDBJ whole genome shotgun (WGS) entry which is preliminary data.</text>
</comment>
<evidence type="ECO:0000313" key="1">
    <source>
        <dbReference type="EMBL" id="KAG2432794.1"/>
    </source>
</evidence>
<dbReference type="Proteomes" id="UP000650467">
    <property type="component" value="Unassembled WGS sequence"/>
</dbReference>
<sequence>MEWEVAAAMAAGRGAAAAAAVSWPASKFGVAEAAELAVAHADEARSSVSCWHAVHDAMKATFVLDVR</sequence>
<proteinExistence type="predicted"/>